<feature type="domain" description="Sushi" evidence="11">
    <location>
        <begin position="222"/>
        <end position="289"/>
    </location>
</feature>
<keyword evidence="4" id="KW-0677">Repeat</keyword>
<dbReference type="InterPro" id="IPR036055">
    <property type="entry name" value="LDL_receptor-like_sf"/>
</dbReference>
<keyword evidence="5" id="KW-1133">Transmembrane helix</keyword>
<evidence type="ECO:0000313" key="12">
    <source>
        <dbReference type="EMBL" id="KAJ3665179.1"/>
    </source>
</evidence>
<keyword evidence="3" id="KW-0812">Transmembrane</keyword>
<comment type="subcellular location">
    <subcellularLocation>
        <location evidence="2">Endomembrane system</location>
    </subcellularLocation>
    <subcellularLocation>
        <location evidence="1">Membrane</location>
        <topology evidence="1">Single-pass membrane protein</topology>
    </subcellularLocation>
</comment>
<dbReference type="InterPro" id="IPR035976">
    <property type="entry name" value="Sushi/SCR/CCP_sf"/>
</dbReference>
<keyword evidence="6" id="KW-0472">Membrane</keyword>
<dbReference type="Gene3D" id="2.10.70.10">
    <property type="entry name" value="Complement Module, domain 1"/>
    <property type="match status" value="2"/>
</dbReference>
<dbReference type="GO" id="GO:0005886">
    <property type="term" value="C:plasma membrane"/>
    <property type="evidence" value="ECO:0007669"/>
    <property type="project" value="TreeGrafter"/>
</dbReference>
<sequence>MCNAGTILQVICLSFVVIQVVEGIDFSPSSNYTRVRRQANRGNCQESNFACKSGECIHEDKECDGAVDCADASDESDACRRLRCPGFVFTCDYGACINKNLECDGKADCRDGSDENTFNCRTTYQVTPECRTGEFKCRSGQCIDQDYACDGRAECDDQSDETEAACWHIKCPRFTYQCKYGACANSNAECNGIVECFDGSDEDPNICAITPVKPPLPPGVKGSCVLPQFPEFGKWTIVSPNSARFSPGMPVDTGTILEVECQDRYKSDGQKVVYCNNGTWSSNIARCLKACKPRISSSTVRVTCMYKNKETENCTDAIEGTLAKFKCAPHYEDPALRTKPVHICQNGEWDQPEPHCVPGGQIPIVINVYVNVNMVPNSSSSIDSDRVAFP</sequence>
<comment type="caution">
    <text evidence="9">Lacks conserved residue(s) required for the propagation of feature annotation.</text>
</comment>
<feature type="disulfide bond" evidence="8">
    <location>
        <begin position="178"/>
        <end position="196"/>
    </location>
</feature>
<keyword evidence="9" id="KW-0768">Sushi</keyword>
<dbReference type="CDD" id="cd00112">
    <property type="entry name" value="LDLa"/>
    <property type="match status" value="4"/>
</dbReference>
<dbReference type="CDD" id="cd00033">
    <property type="entry name" value="CCP"/>
    <property type="match status" value="1"/>
</dbReference>
<dbReference type="GO" id="GO:0012505">
    <property type="term" value="C:endomembrane system"/>
    <property type="evidence" value="ECO:0007669"/>
    <property type="project" value="UniProtKB-SubCell"/>
</dbReference>
<dbReference type="Pfam" id="PF00084">
    <property type="entry name" value="Sushi"/>
    <property type="match status" value="1"/>
</dbReference>
<evidence type="ECO:0000256" key="3">
    <source>
        <dbReference type="ARBA" id="ARBA00022692"/>
    </source>
</evidence>
<evidence type="ECO:0000256" key="6">
    <source>
        <dbReference type="ARBA" id="ARBA00023136"/>
    </source>
</evidence>
<keyword evidence="7 8" id="KW-1015">Disulfide bond</keyword>
<feature type="disulfide bond" evidence="8">
    <location>
        <begin position="51"/>
        <end position="69"/>
    </location>
</feature>
<evidence type="ECO:0000256" key="7">
    <source>
        <dbReference type="ARBA" id="ARBA00023157"/>
    </source>
</evidence>
<evidence type="ECO:0000256" key="9">
    <source>
        <dbReference type="PROSITE-ProRule" id="PRU00302"/>
    </source>
</evidence>
<feature type="disulfide bond" evidence="8">
    <location>
        <begin position="91"/>
        <end position="109"/>
    </location>
</feature>
<dbReference type="PROSITE" id="PS50923">
    <property type="entry name" value="SUSHI"/>
    <property type="match status" value="1"/>
</dbReference>
<evidence type="ECO:0000256" key="4">
    <source>
        <dbReference type="ARBA" id="ARBA00022737"/>
    </source>
</evidence>
<dbReference type="InterPro" id="IPR002172">
    <property type="entry name" value="LDrepeatLR_classA_rpt"/>
</dbReference>
<feature type="disulfide bond" evidence="8">
    <location>
        <begin position="44"/>
        <end position="56"/>
    </location>
</feature>
<evidence type="ECO:0000313" key="13">
    <source>
        <dbReference type="Proteomes" id="UP001168821"/>
    </source>
</evidence>
<feature type="disulfide bond" evidence="8">
    <location>
        <begin position="137"/>
        <end position="155"/>
    </location>
</feature>
<name>A0AA38J1S6_9CUCU</name>
<feature type="signal peptide" evidence="10">
    <location>
        <begin position="1"/>
        <end position="23"/>
    </location>
</feature>
<dbReference type="PROSITE" id="PS01209">
    <property type="entry name" value="LDLRA_1"/>
    <property type="match status" value="3"/>
</dbReference>
<dbReference type="SMART" id="SM00032">
    <property type="entry name" value="CCP"/>
    <property type="match status" value="2"/>
</dbReference>
<dbReference type="SMART" id="SM00192">
    <property type="entry name" value="LDLa"/>
    <property type="match status" value="4"/>
</dbReference>
<evidence type="ECO:0000256" key="1">
    <source>
        <dbReference type="ARBA" id="ARBA00004167"/>
    </source>
</evidence>
<keyword evidence="13" id="KW-1185">Reference proteome</keyword>
<dbReference type="InterPro" id="IPR050685">
    <property type="entry name" value="LDLR"/>
</dbReference>
<feature type="chain" id="PRO_5041373673" description="Sushi domain-containing protein" evidence="10">
    <location>
        <begin position="24"/>
        <end position="390"/>
    </location>
</feature>
<evidence type="ECO:0000256" key="5">
    <source>
        <dbReference type="ARBA" id="ARBA00022989"/>
    </source>
</evidence>
<evidence type="ECO:0000256" key="10">
    <source>
        <dbReference type="SAM" id="SignalP"/>
    </source>
</evidence>
<dbReference type="Gene3D" id="4.10.400.10">
    <property type="entry name" value="Low-density Lipoprotein Receptor"/>
    <property type="match status" value="4"/>
</dbReference>
<reference evidence="12" key="1">
    <citation type="journal article" date="2023" name="G3 (Bethesda)">
        <title>Whole genome assemblies of Zophobas morio and Tenebrio molitor.</title>
        <authorList>
            <person name="Kaur S."/>
            <person name="Stinson S.A."/>
            <person name="diCenzo G.C."/>
        </authorList>
    </citation>
    <scope>NUCLEOTIDE SEQUENCE</scope>
    <source>
        <strain evidence="12">QUZm001</strain>
    </source>
</reference>
<dbReference type="PANTHER" id="PTHR24270">
    <property type="entry name" value="LOW-DENSITY LIPOPROTEIN RECEPTOR-RELATED"/>
    <property type="match status" value="1"/>
</dbReference>
<evidence type="ECO:0000259" key="11">
    <source>
        <dbReference type="PROSITE" id="PS50923"/>
    </source>
</evidence>
<dbReference type="InterPro" id="IPR000436">
    <property type="entry name" value="Sushi_SCR_CCP_dom"/>
</dbReference>
<dbReference type="Pfam" id="PF00057">
    <property type="entry name" value="Ldl_recept_a"/>
    <property type="match status" value="4"/>
</dbReference>
<comment type="caution">
    <text evidence="12">The sequence shown here is derived from an EMBL/GenBank/DDBJ whole genome shotgun (WGS) entry which is preliminary data.</text>
</comment>
<protein>
    <recommendedName>
        <fullName evidence="11">Sushi domain-containing protein</fullName>
    </recommendedName>
</protein>
<feature type="disulfide bond" evidence="8">
    <location>
        <begin position="84"/>
        <end position="96"/>
    </location>
</feature>
<evidence type="ECO:0000256" key="2">
    <source>
        <dbReference type="ARBA" id="ARBA00004308"/>
    </source>
</evidence>
<evidence type="ECO:0000256" key="8">
    <source>
        <dbReference type="PROSITE-ProRule" id="PRU00124"/>
    </source>
</evidence>
<dbReference type="SUPFAM" id="SSF57424">
    <property type="entry name" value="LDL receptor-like module"/>
    <property type="match status" value="4"/>
</dbReference>
<accession>A0AA38J1S6</accession>
<proteinExistence type="predicted"/>
<dbReference type="SUPFAM" id="SSF57535">
    <property type="entry name" value="Complement control module/SCR domain"/>
    <property type="match status" value="1"/>
</dbReference>
<dbReference type="PRINTS" id="PR00261">
    <property type="entry name" value="LDLRECEPTOR"/>
</dbReference>
<dbReference type="PANTHER" id="PTHR24270:SF8">
    <property type="entry name" value="LD11117P-RELATED"/>
    <property type="match status" value="1"/>
</dbReference>
<dbReference type="Proteomes" id="UP001168821">
    <property type="component" value="Unassembled WGS sequence"/>
</dbReference>
<dbReference type="GO" id="GO:0016192">
    <property type="term" value="P:vesicle-mediated transport"/>
    <property type="evidence" value="ECO:0007669"/>
    <property type="project" value="UniProtKB-ARBA"/>
</dbReference>
<dbReference type="EMBL" id="JALNTZ010000001">
    <property type="protein sequence ID" value="KAJ3665179.1"/>
    <property type="molecule type" value="Genomic_DNA"/>
</dbReference>
<organism evidence="12 13">
    <name type="scientific">Zophobas morio</name>
    <dbReference type="NCBI Taxonomy" id="2755281"/>
    <lineage>
        <taxon>Eukaryota</taxon>
        <taxon>Metazoa</taxon>
        <taxon>Ecdysozoa</taxon>
        <taxon>Arthropoda</taxon>
        <taxon>Hexapoda</taxon>
        <taxon>Insecta</taxon>
        <taxon>Pterygota</taxon>
        <taxon>Neoptera</taxon>
        <taxon>Endopterygota</taxon>
        <taxon>Coleoptera</taxon>
        <taxon>Polyphaga</taxon>
        <taxon>Cucujiformia</taxon>
        <taxon>Tenebrionidae</taxon>
        <taxon>Zophobas</taxon>
    </lineage>
</organism>
<feature type="disulfide bond" evidence="8">
    <location>
        <begin position="130"/>
        <end position="142"/>
    </location>
</feature>
<dbReference type="InterPro" id="IPR023415">
    <property type="entry name" value="LDLR_class-A_CS"/>
</dbReference>
<gene>
    <name evidence="12" type="ORF">Zmor_000687</name>
</gene>
<keyword evidence="10" id="KW-0732">Signal</keyword>
<dbReference type="AlphaFoldDB" id="A0AA38J1S6"/>
<feature type="disulfide bond" evidence="8">
    <location>
        <begin position="171"/>
        <end position="183"/>
    </location>
</feature>
<dbReference type="PROSITE" id="PS50068">
    <property type="entry name" value="LDLRA_2"/>
    <property type="match status" value="4"/>
</dbReference>